<evidence type="ECO:0000313" key="2">
    <source>
        <dbReference type="Proteomes" id="UP000308121"/>
    </source>
</evidence>
<sequence>MSDITDLVLDFHRAFGLPRNPDPSLDVSPDIAALRLRLLAEEVQELRDALDDSDLVAIADALADITYVVFGTAVTYGIDLDAVVREVHRANMSKLDDRGRPLLRHDGKVLKSARYTPPDVSTVLAVQPRLF</sequence>
<dbReference type="EMBL" id="SZYE01000009">
    <property type="protein sequence ID" value="TKR27018.1"/>
    <property type="molecule type" value="Genomic_DNA"/>
</dbReference>
<protein>
    <submittedName>
        <fullName evidence="1">Nucleotide pyrophosphohydrolase</fullName>
    </submittedName>
</protein>
<comment type="caution">
    <text evidence="1">The sequence shown here is derived from an EMBL/GenBank/DDBJ whole genome shotgun (WGS) entry which is preliminary data.</text>
</comment>
<dbReference type="GO" id="GO:0016787">
    <property type="term" value="F:hydrolase activity"/>
    <property type="evidence" value="ECO:0007669"/>
    <property type="project" value="UniProtKB-KW"/>
</dbReference>
<reference evidence="1 2" key="1">
    <citation type="submission" date="2019-05" db="EMBL/GenBank/DDBJ databases">
        <title>Genome sequence of Cellulomonas hominis strain CS1.</title>
        <authorList>
            <person name="Belmont J."/>
            <person name="Maclea K.S."/>
        </authorList>
    </citation>
    <scope>NUCLEOTIDE SEQUENCE [LARGE SCALE GENOMIC DNA]</scope>
    <source>
        <strain evidence="1 2">CS1</strain>
    </source>
</reference>
<organism evidence="1 2">
    <name type="scientific">Cellulomonas hominis</name>
    <dbReference type="NCBI Taxonomy" id="156981"/>
    <lineage>
        <taxon>Bacteria</taxon>
        <taxon>Bacillati</taxon>
        <taxon>Actinomycetota</taxon>
        <taxon>Actinomycetes</taxon>
        <taxon>Micrococcales</taxon>
        <taxon>Cellulomonadaceae</taxon>
        <taxon>Cellulomonas</taxon>
    </lineage>
</organism>
<dbReference type="InterPro" id="IPR033653">
    <property type="entry name" value="NTP-PPase_DR2231-like"/>
</dbReference>
<proteinExistence type="predicted"/>
<dbReference type="Proteomes" id="UP000308121">
    <property type="component" value="Unassembled WGS sequence"/>
</dbReference>
<dbReference type="InterPro" id="IPR023292">
    <property type="entry name" value="NTP_PyroPHydrolase-like_dom_sf"/>
</dbReference>
<keyword evidence="1" id="KW-0378">Hydrolase</keyword>
<dbReference type="Pfam" id="PF01503">
    <property type="entry name" value="PRA-PH"/>
    <property type="match status" value="1"/>
</dbReference>
<dbReference type="OrthoDB" id="9795188at2"/>
<dbReference type="CDD" id="cd11530">
    <property type="entry name" value="NTP-PPase_DR2231_like"/>
    <property type="match status" value="1"/>
</dbReference>
<dbReference type="AlphaFoldDB" id="A0A7Z8K1H0"/>
<gene>
    <name evidence="1" type="ORF">FA014_02745</name>
</gene>
<accession>A0A7Z8K1H0</accession>
<evidence type="ECO:0000313" key="1">
    <source>
        <dbReference type="EMBL" id="TKR27018.1"/>
    </source>
</evidence>
<dbReference type="InterPro" id="IPR021130">
    <property type="entry name" value="PRib-ATP_PPHydrolase-like"/>
</dbReference>
<dbReference type="Gene3D" id="1.10.3420.10">
    <property type="entry name" value="putative ntp pyrophosphohydrolase like domain"/>
    <property type="match status" value="1"/>
</dbReference>
<name>A0A7Z8K1H0_9CELL</name>
<dbReference type="SUPFAM" id="SSF101386">
    <property type="entry name" value="all-alpha NTP pyrophosphatases"/>
    <property type="match status" value="1"/>
</dbReference>